<organism evidence="1 2">
    <name type="scientific">Shewanella aestuarii</name>
    <dbReference type="NCBI Taxonomy" id="1028752"/>
    <lineage>
        <taxon>Bacteria</taxon>
        <taxon>Pseudomonadati</taxon>
        <taxon>Pseudomonadota</taxon>
        <taxon>Gammaproteobacteria</taxon>
        <taxon>Alteromonadales</taxon>
        <taxon>Shewanellaceae</taxon>
        <taxon>Shewanella</taxon>
    </lineage>
</organism>
<sequence length="178" mass="19223">MHIISTQSSSVTANAHSSVINLAQKVERAEGQPHDAAHSINSAKKALTSVSISPQAHSLLAAEQSKIQSTADVDVSANPSPENPIETTKPVIKDNEKLDNYVHYKKAQMKYQIYADMANISSGNSDSIKPATAYYLSNNEDARAFTVNSMAQNHQVAMLNTYAETTKSAQSNSINTKT</sequence>
<reference evidence="1 2" key="1">
    <citation type="submission" date="2022-01" db="EMBL/GenBank/DDBJ databases">
        <title>Whole genome-based taxonomy of the Shewanellaceae.</title>
        <authorList>
            <person name="Martin-Rodriguez A.J."/>
        </authorList>
    </citation>
    <scope>NUCLEOTIDE SEQUENCE [LARGE SCALE GENOMIC DNA]</scope>
    <source>
        <strain evidence="1 2">JCM 17801</strain>
    </source>
</reference>
<accession>A0ABT0L3A1</accession>
<proteinExistence type="predicted"/>
<evidence type="ECO:0000313" key="1">
    <source>
        <dbReference type="EMBL" id="MCL1118196.1"/>
    </source>
</evidence>
<protein>
    <submittedName>
        <fullName evidence="1">Uncharacterized protein</fullName>
    </submittedName>
</protein>
<dbReference type="RefSeq" id="WP_188842735.1">
    <property type="nucleotide sequence ID" value="NZ_BMOT01000010.1"/>
</dbReference>
<dbReference type="EMBL" id="JAKILK010000007">
    <property type="protein sequence ID" value="MCL1118196.1"/>
    <property type="molecule type" value="Genomic_DNA"/>
</dbReference>
<comment type="caution">
    <text evidence="1">The sequence shown here is derived from an EMBL/GenBank/DDBJ whole genome shotgun (WGS) entry which is preliminary data.</text>
</comment>
<evidence type="ECO:0000313" key="2">
    <source>
        <dbReference type="Proteomes" id="UP001203212"/>
    </source>
</evidence>
<name>A0ABT0L3A1_9GAMM</name>
<dbReference type="Proteomes" id="UP001203212">
    <property type="component" value="Unassembled WGS sequence"/>
</dbReference>
<gene>
    <name evidence="1" type="ORF">L2689_13220</name>
</gene>
<keyword evidence="2" id="KW-1185">Reference proteome</keyword>